<dbReference type="PANTHER" id="PTHR28208:SF3">
    <property type="entry name" value="PHOSPHATIDATE PHOSPHATASE APP1"/>
    <property type="match status" value="1"/>
</dbReference>
<keyword evidence="1" id="KW-0812">Transmembrane</keyword>
<dbReference type="RefSeq" id="WP_264811032.1">
    <property type="nucleotide sequence ID" value="NZ_CP110226.1"/>
</dbReference>
<evidence type="ECO:0000313" key="4">
    <source>
        <dbReference type="Proteomes" id="UP001163156"/>
    </source>
</evidence>
<protein>
    <submittedName>
        <fullName evidence="3">DUF2183 domain-containing protein</fullName>
    </submittedName>
</protein>
<sequence>MTAKKGKLFLTIIYEIKLKVNQVILWVSIKLGLVSSILIVPYQGFSNQKELYLAGRVIRDNRVKKSTPTDRIWQNIDKMFRRFNTVVIPHVQVKALFAGQEFFTKTNEEGYFEFKVAIDASKISGSRWQNVELYLVDQIIKGQGYVTAIGKVVIPKGTLDFGVISDIDDTVVPTGAMRLTEMLKTTFAKNAYTRVPFAGVSALYKALEKGRDGLESNPFFYVSSSPWNLYDFLIELLEVHAIPKGPLMLRDIGLSRTELIAGSHEAHKLEQIRKILLFYPHLSFLLFGDSGQDDPEIYLQIVKEFPGRILKVFIRDIHASRHEFVKRKSKEMAQYGIEMQLVEDTLAATRIAIENGWILPDGLEDVAVEKAINENATE</sequence>
<organism evidence="3 4">
    <name type="scientific">Algoriphagus halophytocola</name>
    <dbReference type="NCBI Taxonomy" id="2991499"/>
    <lineage>
        <taxon>Bacteria</taxon>
        <taxon>Pseudomonadati</taxon>
        <taxon>Bacteroidota</taxon>
        <taxon>Cytophagia</taxon>
        <taxon>Cytophagales</taxon>
        <taxon>Cyclobacteriaceae</taxon>
        <taxon>Algoriphagus</taxon>
    </lineage>
</organism>
<accession>A0ABY6MNP2</accession>
<keyword evidence="1" id="KW-1133">Transmembrane helix</keyword>
<evidence type="ECO:0000313" key="3">
    <source>
        <dbReference type="EMBL" id="UZD24316.1"/>
    </source>
</evidence>
<dbReference type="PANTHER" id="PTHR28208">
    <property type="entry name" value="PHOSPHATIDATE PHOSPHATASE APP1"/>
    <property type="match status" value="1"/>
</dbReference>
<keyword evidence="4" id="KW-1185">Reference proteome</keyword>
<evidence type="ECO:0000259" key="2">
    <source>
        <dbReference type="Pfam" id="PF09949"/>
    </source>
</evidence>
<dbReference type="Proteomes" id="UP001163156">
    <property type="component" value="Chromosome"/>
</dbReference>
<keyword evidence="1" id="KW-0472">Membrane</keyword>
<feature type="transmembrane region" description="Helical" evidence="1">
    <location>
        <begin position="23"/>
        <end position="42"/>
    </location>
</feature>
<dbReference type="InterPro" id="IPR019236">
    <property type="entry name" value="APP1_cat"/>
</dbReference>
<dbReference type="EMBL" id="CP110226">
    <property type="protein sequence ID" value="UZD24316.1"/>
    <property type="molecule type" value="Genomic_DNA"/>
</dbReference>
<evidence type="ECO:0000256" key="1">
    <source>
        <dbReference type="SAM" id="Phobius"/>
    </source>
</evidence>
<dbReference type="InterPro" id="IPR052935">
    <property type="entry name" value="Mg2+_PAP"/>
</dbReference>
<gene>
    <name evidence="3" type="ORF">OM944_07390</name>
</gene>
<name>A0ABY6MNP2_9BACT</name>
<proteinExistence type="predicted"/>
<feature type="domain" description="Phosphatidate phosphatase APP1 catalytic" evidence="2">
    <location>
        <begin position="161"/>
        <end position="316"/>
    </location>
</feature>
<dbReference type="Pfam" id="PF09949">
    <property type="entry name" value="APP1_cat"/>
    <property type="match status" value="1"/>
</dbReference>
<reference evidence="3" key="1">
    <citation type="submission" date="2022-10" db="EMBL/GenBank/DDBJ databases">
        <title>Algoriphagus sp. a novel bacteria isolate from halophytes salicornia europaea.</title>
        <authorList>
            <person name="Peng Y."/>
            <person name="Jiang L."/>
            <person name="Lee J."/>
        </authorList>
    </citation>
    <scope>NUCLEOTIDE SEQUENCE</scope>
    <source>
        <strain evidence="3">TR-M5</strain>
    </source>
</reference>